<evidence type="ECO:0000313" key="3">
    <source>
        <dbReference type="Proteomes" id="UP000009022"/>
    </source>
</evidence>
<dbReference type="PANTHER" id="PTHR15077">
    <property type="entry name" value="FAS-ASSOCIATING DEATH DOMAIN-CONTAINING PROTEIN FADD"/>
    <property type="match status" value="1"/>
</dbReference>
<name>B3SDP6_TRIAD</name>
<gene>
    <name evidence="2" type="ORF">TRIADDRAFT_62404</name>
</gene>
<dbReference type="InterPro" id="IPR011029">
    <property type="entry name" value="DEATH-like_dom_sf"/>
</dbReference>
<keyword evidence="3" id="KW-1185">Reference proteome</keyword>
<feature type="region of interest" description="Disordered" evidence="1">
    <location>
        <begin position="202"/>
        <end position="243"/>
    </location>
</feature>
<dbReference type="RefSeq" id="XP_002118364.1">
    <property type="nucleotide sequence ID" value="XM_002118328.1"/>
</dbReference>
<dbReference type="GeneID" id="6759576"/>
<dbReference type="KEGG" id="tad:TRIADDRAFT_62404"/>
<protein>
    <recommendedName>
        <fullName evidence="4">CARD domain-containing protein</fullName>
    </recommendedName>
</protein>
<dbReference type="CTD" id="6759576"/>
<dbReference type="Gene3D" id="3.40.50.300">
    <property type="entry name" value="P-loop containing nucleotide triphosphate hydrolases"/>
    <property type="match status" value="1"/>
</dbReference>
<dbReference type="Gene3D" id="1.10.533.10">
    <property type="entry name" value="Death Domain, Fas"/>
    <property type="match status" value="1"/>
</dbReference>
<organism evidence="2 3">
    <name type="scientific">Trichoplax adhaerens</name>
    <name type="common">Trichoplax reptans</name>
    <dbReference type="NCBI Taxonomy" id="10228"/>
    <lineage>
        <taxon>Eukaryota</taxon>
        <taxon>Metazoa</taxon>
        <taxon>Placozoa</taxon>
        <taxon>Uniplacotomia</taxon>
        <taxon>Trichoplacea</taxon>
        <taxon>Trichoplacidae</taxon>
        <taxon>Trichoplax</taxon>
    </lineage>
</organism>
<dbReference type="PANTHER" id="PTHR15077:SF9">
    <property type="entry name" value="C-TERMINAL OF ROC (COR) DOMAIN-CONTAINING PROTEIN"/>
    <property type="match status" value="1"/>
</dbReference>
<feature type="compositionally biased region" description="Low complexity" evidence="1">
    <location>
        <begin position="209"/>
        <end position="224"/>
    </location>
</feature>
<reference evidence="2 3" key="1">
    <citation type="journal article" date="2008" name="Nature">
        <title>The Trichoplax genome and the nature of placozoans.</title>
        <authorList>
            <person name="Srivastava M."/>
            <person name="Begovic E."/>
            <person name="Chapman J."/>
            <person name="Putnam N.H."/>
            <person name="Hellsten U."/>
            <person name="Kawashima T."/>
            <person name="Kuo A."/>
            <person name="Mitros T."/>
            <person name="Salamov A."/>
            <person name="Carpenter M.L."/>
            <person name="Signorovitch A.Y."/>
            <person name="Moreno M.A."/>
            <person name="Kamm K."/>
            <person name="Grimwood J."/>
            <person name="Schmutz J."/>
            <person name="Shapiro H."/>
            <person name="Grigoriev I.V."/>
            <person name="Buss L.W."/>
            <person name="Schierwater B."/>
            <person name="Dellaporta S.L."/>
            <person name="Rokhsar D.S."/>
        </authorList>
    </citation>
    <scope>NUCLEOTIDE SEQUENCE [LARGE SCALE GENOMIC DNA]</scope>
    <source>
        <strain evidence="2 3">Grell-BS-1999</strain>
    </source>
</reference>
<dbReference type="InterPro" id="IPR016729">
    <property type="entry name" value="FADD"/>
</dbReference>
<accession>B3SDP6</accession>
<proteinExistence type="predicted"/>
<dbReference type="OrthoDB" id="5977318at2759"/>
<dbReference type="HOGENOM" id="CLU_015649_0_0_1"/>
<evidence type="ECO:0000256" key="1">
    <source>
        <dbReference type="SAM" id="MobiDB-lite"/>
    </source>
</evidence>
<evidence type="ECO:0008006" key="4">
    <source>
        <dbReference type="Google" id="ProtNLM"/>
    </source>
</evidence>
<dbReference type="InterPro" id="IPR027417">
    <property type="entry name" value="P-loop_NTPase"/>
</dbReference>
<dbReference type="InParanoid" id="B3SDP6"/>
<dbReference type="PhylomeDB" id="B3SDP6"/>
<dbReference type="AlphaFoldDB" id="B3SDP6"/>
<sequence>MVMSKCLTYVIDKGDQQILSDVPLVDIVHDLQSIGLISDDEANKLKDVRLSNNERILQFIKILKSRRDDNYFQFCCTLKDSQVTNNQNPARKFEIKANTSRNGREKEYKEAYVEARRYVSCRNEIIRIIITGPQNVGKSCLIQAFIQQGFIHAVEATTAEVITKELVKLVTYNMDDKSVDDFKAVLARKVITAIGDVKLLKREEESHSDSSSNNIESSTPSPSTQLDSTASTSNLVETSPQTTQADEDMIPLDFLKNYFRGSSESDRASVIDHSHYDKLWDVACHSIYHITHQPFLSHNYIYLLVLDMSQDMNNHVVNQEGENTEMTYLEAVQEWLASIIGSSKSIAKTKAKINGVSEDIVWPIVILVGTHADKLGDEKACQERFKIFENTILQEFPFYSDHIYGSRIIFNCNHKDNSEETRSQRQKNCTKLHNILWDFVDHQPSIDPLSKISHKWYIMAAILQAFPTKLNQSVSRIMTAEEIKLLAEEYKLCDGTEDVHQMLRCLHDLREIVYCQNEPVQGEVVTQVEWLLDVFRSIIQLHKPDSKMLTRKKEYIEAGKIGIMSQNYINSKFDKLKVEEKERKFLLDLMESYGIICKVRKEDDDSTDQYFVPYLLRSNSQELDCKGFKESGWLYVGFKPSQMPNIPDGILFCLLVSCYKEWKKLKIELRYKCEKYRLKEDCYDIVVKKESSYIGIQYRYRMVPNKPQIQKTIEAKVKKFINEKPYEFLRNKLASLIKERMPGCTKSDCSYFIKCPSCNRFNPVSDPLDGSSNVIFCDCSDTSESGSIHKWVMSSGKLISDKLESLLD</sequence>
<dbReference type="Proteomes" id="UP000009022">
    <property type="component" value="Unassembled WGS sequence"/>
</dbReference>
<feature type="compositionally biased region" description="Polar residues" evidence="1">
    <location>
        <begin position="225"/>
        <end position="243"/>
    </location>
</feature>
<evidence type="ECO:0000313" key="2">
    <source>
        <dbReference type="EMBL" id="EDV19153.1"/>
    </source>
</evidence>
<dbReference type="EMBL" id="DS985283">
    <property type="protein sequence ID" value="EDV19153.1"/>
    <property type="molecule type" value="Genomic_DNA"/>
</dbReference>
<dbReference type="FunFam" id="3.40.50.300:FF:003841">
    <property type="entry name" value="Predicted protein"/>
    <property type="match status" value="1"/>
</dbReference>
<dbReference type="SUPFAM" id="SSF52540">
    <property type="entry name" value="P-loop containing nucleoside triphosphate hydrolases"/>
    <property type="match status" value="1"/>
</dbReference>